<dbReference type="GO" id="GO:0009279">
    <property type="term" value="C:cell outer membrane"/>
    <property type="evidence" value="ECO:0007669"/>
    <property type="project" value="UniProtKB-SubCell"/>
</dbReference>
<dbReference type="InterPro" id="IPR023703">
    <property type="entry name" value="MltF"/>
</dbReference>
<evidence type="ECO:0000256" key="5">
    <source>
        <dbReference type="ARBA" id="ARBA00023237"/>
    </source>
</evidence>
<comment type="caution">
    <text evidence="8">Lacks conserved residue(s) required for the propagation of feature annotation.</text>
</comment>
<accession>A0A368LQM9</accession>
<comment type="similarity">
    <text evidence="2">Belongs to the bacterial solute-binding protein 3 family.</text>
</comment>
<evidence type="ECO:0000256" key="2">
    <source>
        <dbReference type="ARBA" id="ARBA00010333"/>
    </source>
</evidence>
<protein>
    <recommendedName>
        <fullName evidence="8">Membrane-bound lytic murein transglycosylase F</fullName>
        <ecNumber evidence="8">4.2.2.n1</ecNumber>
    </recommendedName>
    <alternativeName>
        <fullName evidence="8">Murein lyase F</fullName>
    </alternativeName>
</protein>
<dbReference type="PANTHER" id="PTHR35936">
    <property type="entry name" value="MEMBRANE-BOUND LYTIC MUREIN TRANSGLYCOSYLASE F"/>
    <property type="match status" value="1"/>
</dbReference>
<evidence type="ECO:0000256" key="3">
    <source>
        <dbReference type="ARBA" id="ARBA00022729"/>
    </source>
</evidence>
<reference evidence="10 11" key="1">
    <citation type="journal article" date="2017" name="Elife">
        <title>Extensive horizontal gene transfer in cheese-associated bacteria.</title>
        <authorList>
            <person name="Bonham K.S."/>
            <person name="Wolfe B.E."/>
            <person name="Dutton R.J."/>
        </authorList>
    </citation>
    <scope>NUCLEOTIDE SEQUENCE [LARGE SCALE GENOMIC DNA]</scope>
    <source>
        <strain evidence="10 11">JB196</strain>
    </source>
</reference>
<dbReference type="GO" id="GO:0016998">
    <property type="term" value="P:cell wall macromolecule catabolic process"/>
    <property type="evidence" value="ECO:0007669"/>
    <property type="project" value="UniProtKB-UniRule"/>
</dbReference>
<keyword evidence="4 8" id="KW-0472">Membrane</keyword>
<feature type="region of interest" description="LT domain" evidence="8">
    <location>
        <begin position="271"/>
        <end position="499"/>
    </location>
</feature>
<dbReference type="PANTHER" id="PTHR35936:SF32">
    <property type="entry name" value="MEMBRANE-BOUND LYTIC MUREIN TRANSGLYCOSYLASE F"/>
    <property type="match status" value="1"/>
</dbReference>
<feature type="domain" description="Solute-binding protein family 3/N-terminal" evidence="9">
    <location>
        <begin position="44"/>
        <end position="270"/>
    </location>
</feature>
<dbReference type="OrthoDB" id="9815002at2"/>
<dbReference type="EC" id="4.2.2.n1" evidence="8"/>
<evidence type="ECO:0000256" key="1">
    <source>
        <dbReference type="ARBA" id="ARBA00007734"/>
    </source>
</evidence>
<evidence type="ECO:0000259" key="9">
    <source>
        <dbReference type="SMART" id="SM00062"/>
    </source>
</evidence>
<keyword evidence="3 8" id="KW-0732">Signal</keyword>
<comment type="domain">
    <text evidence="8">The N-terminal domain does not have lytic activity and probably modulates enzymatic activity. The C-terminal domain is the catalytic active domain.</text>
</comment>
<comment type="subcellular location">
    <subcellularLocation>
        <location evidence="8">Cell outer membrane</location>
        <topology evidence="8">Peripheral membrane protein</topology>
    </subcellularLocation>
    <text evidence="8">Attached to the inner leaflet of the outer membrane.</text>
</comment>
<sequence precursor="true">MINFSSHYYFKRILFMLLVLMGITACQPNNESKTDLEKIQERGVLRVGTLNNQLSYFIGPDGPTGLEYELAKRFADELGVKLEIKPAYHLTGLLPALDNNEVDVVAAGLSHTPERLNKYSPGPSYYYVSQQVIYKKGSWRPRNLQQLIDKQGKLTVVEDSQFEYTLKEIAKTHPNLTWKTTKVSDSADLLKAVSEGNIDFTMVDSVTLSVNQRLHPNLALAFEVTEDQPISWFIRKNDDDALYALMLEFFGNLNQSGQLASLEEKYFGHIQSFDYVDTRAFIRSLDSKLPRYKKLFQKHSKEFDWRLIAALSYQESHWNPRAKSPTGVRGMMMLTRSTAKMMGVENRLDPNESIRGGVDYLRKIIKRIPDSIPEHEKIWFALASYNVGYGHMMDARRITRIEKGNPDSWAEVKERLPKLRLPSFYRYTYYGFARGDEAKNYVENIRRYYQTIIGYESQTQKITKDNYPDSDFQIIKANETQAISNAVANNEESETSLPN</sequence>
<comment type="similarity">
    <text evidence="1">Belongs to the transglycosylase Slt family.</text>
</comment>
<dbReference type="Gene3D" id="1.10.530.10">
    <property type="match status" value="1"/>
</dbReference>
<name>A0A368LQM9_9VIBR</name>
<evidence type="ECO:0000256" key="8">
    <source>
        <dbReference type="HAMAP-Rule" id="MF_02016"/>
    </source>
</evidence>
<dbReference type="GO" id="GO:0071555">
    <property type="term" value="P:cell wall organization"/>
    <property type="evidence" value="ECO:0007669"/>
    <property type="project" value="UniProtKB-KW"/>
</dbReference>
<keyword evidence="6 8" id="KW-0456">Lyase</keyword>
<dbReference type="InterPro" id="IPR023346">
    <property type="entry name" value="Lysozyme-like_dom_sf"/>
</dbReference>
<dbReference type="AlphaFoldDB" id="A0A368LQM9"/>
<organism evidence="10 11">
    <name type="scientific">Vibrio casei</name>
    <dbReference type="NCBI Taxonomy" id="673372"/>
    <lineage>
        <taxon>Bacteria</taxon>
        <taxon>Pseudomonadati</taxon>
        <taxon>Pseudomonadota</taxon>
        <taxon>Gammaproteobacteria</taxon>
        <taxon>Vibrionales</taxon>
        <taxon>Vibrionaceae</taxon>
        <taxon>Vibrio</taxon>
    </lineage>
</organism>
<evidence type="ECO:0000256" key="7">
    <source>
        <dbReference type="ARBA" id="ARBA00023316"/>
    </source>
</evidence>
<dbReference type="InterPro" id="IPR008258">
    <property type="entry name" value="Transglycosylase_SLT_dom_1"/>
</dbReference>
<keyword evidence="7 8" id="KW-0961">Cell wall biogenesis/degradation</keyword>
<feature type="active site" evidence="8">
    <location>
        <position position="315"/>
    </location>
</feature>
<dbReference type="NCBIfam" id="NF008112">
    <property type="entry name" value="PRK10859.1"/>
    <property type="match status" value="1"/>
</dbReference>
<dbReference type="CDD" id="cd13403">
    <property type="entry name" value="MLTF-like"/>
    <property type="match status" value="1"/>
</dbReference>
<dbReference type="Proteomes" id="UP000252479">
    <property type="component" value="Unassembled WGS sequence"/>
</dbReference>
<dbReference type="FunFam" id="1.10.530.10:FF:000003">
    <property type="entry name" value="Membrane-bound lytic murein transglycosylase F"/>
    <property type="match status" value="1"/>
</dbReference>
<feature type="signal peptide" evidence="8">
    <location>
        <begin position="1"/>
        <end position="26"/>
    </location>
</feature>
<dbReference type="GO" id="GO:0008933">
    <property type="term" value="F:peptidoglycan lytic transglycosylase activity"/>
    <property type="evidence" value="ECO:0007669"/>
    <property type="project" value="UniProtKB-UniRule"/>
</dbReference>
<dbReference type="InterPro" id="IPR000189">
    <property type="entry name" value="Transglyc_AS"/>
</dbReference>
<dbReference type="GO" id="GO:0009253">
    <property type="term" value="P:peptidoglycan catabolic process"/>
    <property type="evidence" value="ECO:0007669"/>
    <property type="project" value="TreeGrafter"/>
</dbReference>
<evidence type="ECO:0000313" key="11">
    <source>
        <dbReference type="Proteomes" id="UP000252479"/>
    </source>
</evidence>
<dbReference type="Pfam" id="PF01464">
    <property type="entry name" value="SLT"/>
    <property type="match status" value="1"/>
</dbReference>
<feature type="chain" id="PRO_5017091998" description="Membrane-bound lytic murein transglycosylase F" evidence="8">
    <location>
        <begin position="27"/>
        <end position="499"/>
    </location>
</feature>
<dbReference type="GeneID" id="303189123"/>
<comment type="similarity">
    <text evidence="8">In the C-terminal section; belongs to the transglycosylase Slt family.</text>
</comment>
<dbReference type="CDD" id="cd01009">
    <property type="entry name" value="PBP2_YfhD_N"/>
    <property type="match status" value="1"/>
</dbReference>
<dbReference type="RefSeq" id="WP_086961578.1">
    <property type="nucleotide sequence ID" value="NZ_AP018680.1"/>
</dbReference>
<dbReference type="SUPFAM" id="SSF53955">
    <property type="entry name" value="Lysozyme-like"/>
    <property type="match status" value="1"/>
</dbReference>
<dbReference type="EMBL" id="QPGL01000001">
    <property type="protein sequence ID" value="RCS73783.1"/>
    <property type="molecule type" value="Genomic_DNA"/>
</dbReference>
<evidence type="ECO:0000256" key="4">
    <source>
        <dbReference type="ARBA" id="ARBA00023136"/>
    </source>
</evidence>
<evidence type="ECO:0000313" key="10">
    <source>
        <dbReference type="EMBL" id="RCS73783.1"/>
    </source>
</evidence>
<comment type="catalytic activity">
    <reaction evidence="8">
        <text>Exolytic cleavage of the (1-&gt;4)-beta-glycosidic linkage between N-acetylmuramic acid (MurNAc) and N-acetylglucosamine (GlcNAc) residues in peptidoglycan, from either the reducing or the non-reducing ends of the peptidoglycan chains, with concomitant formation of a 1,6-anhydrobond in the MurNAc residue.</text>
        <dbReference type="EC" id="4.2.2.n1"/>
    </reaction>
</comment>
<proteinExistence type="inferred from homology"/>
<gene>
    <name evidence="8" type="primary">mltF</name>
    <name evidence="10" type="ORF">CIK83_09325</name>
</gene>
<comment type="similarity">
    <text evidence="8">In the N-terminal section; belongs to the bacterial solute-binding protein 3 family.</text>
</comment>
<comment type="function">
    <text evidence="8">Murein-degrading enzyme that degrades murein glycan strands and insoluble, high-molecular weight murein sacculi, with the concomitant formation of a 1,6-anhydromuramoyl product. Lytic transglycosylases (LTs) play an integral role in the metabolism of the peptidoglycan (PG) sacculus. Their lytic action creates space within the PG sacculus to allow for its expansion as well as for the insertion of various structures such as secretion systems and flagella.</text>
</comment>
<dbReference type="HAMAP" id="MF_02016">
    <property type="entry name" value="MltF"/>
    <property type="match status" value="1"/>
</dbReference>
<dbReference type="SMART" id="SM00062">
    <property type="entry name" value="PBPb"/>
    <property type="match status" value="1"/>
</dbReference>
<dbReference type="InterPro" id="IPR001638">
    <property type="entry name" value="Solute-binding_3/MltF_N"/>
</dbReference>
<comment type="caution">
    <text evidence="10">The sequence shown here is derived from an EMBL/GenBank/DDBJ whole genome shotgun (WGS) entry which is preliminary data.</text>
</comment>
<dbReference type="SUPFAM" id="SSF53850">
    <property type="entry name" value="Periplasmic binding protein-like II"/>
    <property type="match status" value="1"/>
</dbReference>
<dbReference type="PROSITE" id="PS00922">
    <property type="entry name" value="TRANSGLYCOSYLASE"/>
    <property type="match status" value="1"/>
</dbReference>
<keyword evidence="11" id="KW-1185">Reference proteome</keyword>
<keyword evidence="5 8" id="KW-0998">Cell outer membrane</keyword>
<dbReference type="Pfam" id="PF00497">
    <property type="entry name" value="SBP_bac_3"/>
    <property type="match status" value="1"/>
</dbReference>
<evidence type="ECO:0000256" key="6">
    <source>
        <dbReference type="ARBA" id="ARBA00023239"/>
    </source>
</evidence>
<dbReference type="Gene3D" id="3.40.190.10">
    <property type="entry name" value="Periplasmic binding protein-like II"/>
    <property type="match status" value="2"/>
</dbReference>